<evidence type="ECO:0000256" key="1">
    <source>
        <dbReference type="ARBA" id="ARBA00023015"/>
    </source>
</evidence>
<accession>A0A2G3NRS5</accession>
<evidence type="ECO:0000256" key="3">
    <source>
        <dbReference type="ARBA" id="ARBA00023163"/>
    </source>
</evidence>
<keyword evidence="3" id="KW-0804">Transcription</keyword>
<dbReference type="PRINTS" id="PR00032">
    <property type="entry name" value="HTHARAC"/>
</dbReference>
<feature type="domain" description="HTH araC/xylS-type" evidence="4">
    <location>
        <begin position="144"/>
        <end position="242"/>
    </location>
</feature>
<evidence type="ECO:0000259" key="4">
    <source>
        <dbReference type="PROSITE" id="PS01124"/>
    </source>
</evidence>
<evidence type="ECO:0000313" key="5">
    <source>
        <dbReference type="EMBL" id="PHV56261.1"/>
    </source>
</evidence>
<comment type="caution">
    <text evidence="5">The sequence shown here is derived from an EMBL/GenBank/DDBJ whole genome shotgun (WGS) entry which is preliminary data.</text>
</comment>
<dbReference type="InterPro" id="IPR009057">
    <property type="entry name" value="Homeodomain-like_sf"/>
</dbReference>
<keyword evidence="2" id="KW-0238">DNA-binding</keyword>
<keyword evidence="1" id="KW-0805">Transcription regulation</keyword>
<dbReference type="Proteomes" id="UP000222913">
    <property type="component" value="Unassembled WGS sequence"/>
</dbReference>
<dbReference type="GO" id="GO:0003700">
    <property type="term" value="F:DNA-binding transcription factor activity"/>
    <property type="evidence" value="ECO:0007669"/>
    <property type="project" value="InterPro"/>
</dbReference>
<dbReference type="SUPFAM" id="SSF46689">
    <property type="entry name" value="Homeodomain-like"/>
    <property type="match status" value="2"/>
</dbReference>
<dbReference type="GO" id="GO:0043565">
    <property type="term" value="F:sequence-specific DNA binding"/>
    <property type="evidence" value="ECO:0007669"/>
    <property type="project" value="InterPro"/>
</dbReference>
<proteinExistence type="predicted"/>
<gene>
    <name evidence="5" type="ORF">CS010_08395</name>
</gene>
<dbReference type="AlphaFoldDB" id="A0A2G3NRS5"/>
<protein>
    <submittedName>
        <fullName evidence="5">AraC family transcriptional regulator</fullName>
    </submittedName>
</protein>
<dbReference type="Pfam" id="PF12833">
    <property type="entry name" value="HTH_18"/>
    <property type="match status" value="1"/>
</dbReference>
<dbReference type="InterPro" id="IPR020449">
    <property type="entry name" value="Tscrpt_reg_AraC-type_HTH"/>
</dbReference>
<evidence type="ECO:0000313" key="6">
    <source>
        <dbReference type="Proteomes" id="UP000222913"/>
    </source>
</evidence>
<name>A0A2G3NRS5_STRMC</name>
<dbReference type="PROSITE" id="PS01124">
    <property type="entry name" value="HTH_ARAC_FAMILY_2"/>
    <property type="match status" value="1"/>
</dbReference>
<evidence type="ECO:0000256" key="2">
    <source>
        <dbReference type="ARBA" id="ARBA00023125"/>
    </source>
</evidence>
<dbReference type="RefSeq" id="WP_099390725.1">
    <property type="nucleotide sequence ID" value="NZ_PEBM01000048.1"/>
</dbReference>
<dbReference type="InterPro" id="IPR018060">
    <property type="entry name" value="HTH_AraC"/>
</dbReference>
<dbReference type="Gene3D" id="1.10.10.60">
    <property type="entry name" value="Homeodomain-like"/>
    <property type="match status" value="2"/>
</dbReference>
<dbReference type="SMART" id="SM00342">
    <property type="entry name" value="HTH_ARAC"/>
    <property type="match status" value="1"/>
</dbReference>
<dbReference type="PANTHER" id="PTHR47893">
    <property type="entry name" value="REGULATORY PROTEIN PCHR"/>
    <property type="match status" value="1"/>
</dbReference>
<dbReference type="PANTHER" id="PTHR47893:SF1">
    <property type="entry name" value="REGULATORY PROTEIN PCHR"/>
    <property type="match status" value="1"/>
</dbReference>
<dbReference type="EMBL" id="PEBM01000048">
    <property type="protein sequence ID" value="PHV56261.1"/>
    <property type="molecule type" value="Genomic_DNA"/>
</dbReference>
<sequence length="266" mass="31288">MSFQLIAQTKLGERIFFSFLVIANNGNFRVFFNHHQSLQFRLHKHSNYHILNVHFTQKIIDDYLVGQYELSQELIFQIFQETKCFISDKISKIADEILNYKISSVGSELFYEVKAKEWLSIIIDDYYSQQKEKKINPDDNQALDNVKHYINDHLTTTIPQDLLAKIAMMSKTKLKNLFKFKYNMTITEYIQEQRMNLAEHLLTTTQLEIKEVANAVGYKSHSRFSSLFKKYIGVYPHELKKQTTLLTTRLPCDTCCNQTCQLQNNS</sequence>
<dbReference type="InterPro" id="IPR053142">
    <property type="entry name" value="PchR_regulatory_protein"/>
</dbReference>
<reference evidence="5 6" key="1">
    <citation type="submission" date="2017-10" db="EMBL/GenBank/DDBJ databases">
        <title>Whole-genome sequence of three Streptococcus macedonicus strains isolated from Italian cheeses of the Veneto region.</title>
        <authorList>
            <person name="Treu L."/>
            <person name="De Diego-Diaz B."/>
            <person name="Papadimitriou K."/>
            <person name="Tsakalidou E."/>
            <person name="Corich V."/>
            <person name="Giacomini A."/>
        </authorList>
    </citation>
    <scope>NUCLEOTIDE SEQUENCE [LARGE SCALE GENOMIC DNA]</scope>
    <source>
        <strain evidence="5 6">27MV</strain>
    </source>
</reference>
<organism evidence="5 6">
    <name type="scientific">Streptococcus macedonicus</name>
    <name type="common">Streptococcus gallolyticus macedonicus</name>
    <dbReference type="NCBI Taxonomy" id="59310"/>
    <lineage>
        <taxon>Bacteria</taxon>
        <taxon>Bacillati</taxon>
        <taxon>Bacillota</taxon>
        <taxon>Bacilli</taxon>
        <taxon>Lactobacillales</taxon>
        <taxon>Streptococcaceae</taxon>
        <taxon>Streptococcus</taxon>
    </lineage>
</organism>